<dbReference type="EMBL" id="JBHTBE010000001">
    <property type="protein sequence ID" value="MFC7267515.1"/>
    <property type="molecule type" value="Genomic_DNA"/>
</dbReference>
<dbReference type="Gene3D" id="1.10.30.50">
    <property type="match status" value="1"/>
</dbReference>
<dbReference type="CDD" id="cd00085">
    <property type="entry name" value="HNHc"/>
    <property type="match status" value="1"/>
</dbReference>
<sequence>MNDSFTRISELACEARELMGSAPVEGIASATLMRLNDIVGRLRRHLDAAHAPLAAELARQSRPELGADSLARKQGFRNAKKLIAATTGTTLGEATRIVQVGEATAPRRQLSGVDAPARHPHVAAALDAGAIGSPAASAIITMLDRVALRAGADAVAEAERLLVEKAPGPSLEDLQRILQRAEAWLDPDGVAPSEDELRADRYLHMHEDRFGALILKAKFDPERGAPIKVALEAFVAAELRAARDREANTGAAFGLGSPASAPGETAGAAADRRTIPQMQADALAIMCEHVLGCEHRDLPIGGATVVVRMNLEDLEAGTGHATIDGLAAPVSIATARRMAADAQIIPCVLGGESEILDWGRAKRLFTRAQKLALAERDGGCARCGAPISHTKVHHIHWWRRDGGRTDLGNGVLLCDGCHHDVHDNGWEIRIEGVGVSAWVWFIPPPWVDPDRTPQLGGRRRFDWVT</sequence>
<accession>A0ABW2HAP8</accession>
<protein>
    <submittedName>
        <fullName evidence="3">DUF222 domain-containing protein</fullName>
    </submittedName>
</protein>
<evidence type="ECO:0000259" key="2">
    <source>
        <dbReference type="SMART" id="SM00507"/>
    </source>
</evidence>
<comment type="caution">
    <text evidence="3">The sequence shown here is derived from an EMBL/GenBank/DDBJ whole genome shotgun (WGS) entry which is preliminary data.</text>
</comment>
<keyword evidence="4" id="KW-1185">Reference proteome</keyword>
<proteinExistence type="inferred from homology"/>
<organism evidence="3 4">
    <name type="scientific">Microbacterium fluvii</name>
    <dbReference type="NCBI Taxonomy" id="415215"/>
    <lineage>
        <taxon>Bacteria</taxon>
        <taxon>Bacillati</taxon>
        <taxon>Actinomycetota</taxon>
        <taxon>Actinomycetes</taxon>
        <taxon>Micrococcales</taxon>
        <taxon>Microbacteriaceae</taxon>
        <taxon>Microbacterium</taxon>
    </lineage>
</organism>
<name>A0ABW2HAP8_9MICO</name>
<dbReference type="InterPro" id="IPR002711">
    <property type="entry name" value="HNH"/>
</dbReference>
<dbReference type="Pfam" id="PF02720">
    <property type="entry name" value="DUF222"/>
    <property type="match status" value="1"/>
</dbReference>
<evidence type="ECO:0000256" key="1">
    <source>
        <dbReference type="ARBA" id="ARBA00023450"/>
    </source>
</evidence>
<dbReference type="InterPro" id="IPR003870">
    <property type="entry name" value="DUF222"/>
</dbReference>
<dbReference type="SMART" id="SM00507">
    <property type="entry name" value="HNHc"/>
    <property type="match status" value="1"/>
</dbReference>
<reference evidence="4" key="1">
    <citation type="journal article" date="2019" name="Int. J. Syst. Evol. Microbiol.">
        <title>The Global Catalogue of Microorganisms (GCM) 10K type strain sequencing project: providing services to taxonomists for standard genome sequencing and annotation.</title>
        <authorList>
            <consortium name="The Broad Institute Genomics Platform"/>
            <consortium name="The Broad Institute Genome Sequencing Center for Infectious Disease"/>
            <person name="Wu L."/>
            <person name="Ma J."/>
        </authorList>
    </citation>
    <scope>NUCLEOTIDE SEQUENCE [LARGE SCALE GENOMIC DNA]</scope>
    <source>
        <strain evidence="4">CGMCC 1.15772</strain>
    </source>
</reference>
<dbReference type="Pfam" id="PF01844">
    <property type="entry name" value="HNH"/>
    <property type="match status" value="1"/>
</dbReference>
<comment type="similarity">
    <text evidence="1">Belongs to the Rv1128c/1148c/1588c/1702c/1945/3466 family.</text>
</comment>
<gene>
    <name evidence="3" type="ORF">ACFQRL_00935</name>
</gene>
<feature type="domain" description="HNH nuclease" evidence="2">
    <location>
        <begin position="368"/>
        <end position="419"/>
    </location>
</feature>
<dbReference type="RefSeq" id="WP_262872452.1">
    <property type="nucleotide sequence ID" value="NZ_BAABKW010000011.1"/>
</dbReference>
<dbReference type="Proteomes" id="UP001596507">
    <property type="component" value="Unassembled WGS sequence"/>
</dbReference>
<dbReference type="InterPro" id="IPR003615">
    <property type="entry name" value="HNH_nuc"/>
</dbReference>
<evidence type="ECO:0000313" key="4">
    <source>
        <dbReference type="Proteomes" id="UP001596507"/>
    </source>
</evidence>
<evidence type="ECO:0000313" key="3">
    <source>
        <dbReference type="EMBL" id="MFC7267515.1"/>
    </source>
</evidence>